<comment type="similarity">
    <text evidence="2">Belongs to the mitochondrion-specific ribosomal protein mS23 family.</text>
</comment>
<dbReference type="GO" id="GO:0005763">
    <property type="term" value="C:mitochondrial small ribosomal subunit"/>
    <property type="evidence" value="ECO:0007669"/>
    <property type="project" value="InterPro"/>
</dbReference>
<gene>
    <name evidence="9" type="ORF">RHOBADRAFT_23138</name>
</gene>
<dbReference type="EMBL" id="KQ474073">
    <property type="protein sequence ID" value="KPV78177.1"/>
    <property type="molecule type" value="Genomic_DNA"/>
</dbReference>
<reference evidence="9 10" key="1">
    <citation type="journal article" date="2015" name="Front. Microbiol.">
        <title>Genome sequence of the plant growth promoting endophytic yeast Rhodotorula graminis WP1.</title>
        <authorList>
            <person name="Firrincieli A."/>
            <person name="Otillar R."/>
            <person name="Salamov A."/>
            <person name="Schmutz J."/>
            <person name="Khan Z."/>
            <person name="Redman R.S."/>
            <person name="Fleck N.D."/>
            <person name="Lindquist E."/>
            <person name="Grigoriev I.V."/>
            <person name="Doty S.L."/>
        </authorList>
    </citation>
    <scope>NUCLEOTIDE SEQUENCE [LARGE SCALE GENOMIC DNA]</scope>
    <source>
        <strain evidence="9 10">WP1</strain>
    </source>
</reference>
<evidence type="ECO:0000256" key="7">
    <source>
        <dbReference type="ARBA" id="ARBA00035421"/>
    </source>
</evidence>
<dbReference type="GO" id="GO:0003735">
    <property type="term" value="F:structural constituent of ribosome"/>
    <property type="evidence" value="ECO:0007669"/>
    <property type="project" value="InterPro"/>
</dbReference>
<dbReference type="InterPro" id="IPR016939">
    <property type="entry name" value="Ribosomal_mS23_fun"/>
</dbReference>
<dbReference type="Pfam" id="PF13741">
    <property type="entry name" value="MRP-S25"/>
    <property type="match status" value="1"/>
</dbReference>
<keyword evidence="3" id="KW-0689">Ribosomal protein</keyword>
<sequence length="236" mass="25133">PRPWRIVFPEDPVRDRFFADHPFEAHRPQSLVEGELVAEPSGPRGKEWTELRQRTVNPTADDCIAFITNLTTSHALPLAVAYPHGVAQFRTLRAEHETATRAAQLEAESHGARFFGALDRAVKLEERVLDEWTSAREIQEGFAAAGRNGAQGAQAQTQVAQGVAAPQGSVWAPAEARPAFGGGGGADESLFSGGVEYLGRFASAGARSVQGQGQGEEGTRPGAVVRGDGLLVEAQA</sequence>
<evidence type="ECO:0000256" key="3">
    <source>
        <dbReference type="ARBA" id="ARBA00022980"/>
    </source>
</evidence>
<dbReference type="STRING" id="578459.A0A194SC47"/>
<dbReference type="GeneID" id="28973041"/>
<dbReference type="PANTHER" id="PTHR37799:SF1">
    <property type="entry name" value="SMALL RIBOSOMAL SUBUNIT PROTEIN MS23"/>
    <property type="match status" value="1"/>
</dbReference>
<protein>
    <recommendedName>
        <fullName evidence="6">Small ribosomal subunit protein mS23</fullName>
    </recommendedName>
    <alternativeName>
        <fullName evidence="7">37S ribosomal protein S25, mitochondrial</fullName>
    </alternativeName>
</protein>
<feature type="non-terminal residue" evidence="9">
    <location>
        <position position="1"/>
    </location>
</feature>
<feature type="region of interest" description="Disordered" evidence="8">
    <location>
        <begin position="207"/>
        <end position="236"/>
    </location>
</feature>
<evidence type="ECO:0000256" key="1">
    <source>
        <dbReference type="ARBA" id="ARBA00004173"/>
    </source>
</evidence>
<evidence type="ECO:0000256" key="2">
    <source>
        <dbReference type="ARBA" id="ARBA00009864"/>
    </source>
</evidence>
<name>A0A194SC47_RHOGW</name>
<dbReference type="Proteomes" id="UP000053890">
    <property type="component" value="Unassembled WGS sequence"/>
</dbReference>
<evidence type="ECO:0000256" key="5">
    <source>
        <dbReference type="ARBA" id="ARBA00023274"/>
    </source>
</evidence>
<evidence type="ECO:0000256" key="4">
    <source>
        <dbReference type="ARBA" id="ARBA00023128"/>
    </source>
</evidence>
<evidence type="ECO:0000256" key="6">
    <source>
        <dbReference type="ARBA" id="ARBA00035137"/>
    </source>
</evidence>
<keyword evidence="10" id="KW-1185">Reference proteome</keyword>
<evidence type="ECO:0000256" key="8">
    <source>
        <dbReference type="SAM" id="MobiDB-lite"/>
    </source>
</evidence>
<keyword evidence="5" id="KW-0687">Ribonucleoprotein</keyword>
<keyword evidence="4" id="KW-0496">Mitochondrion</keyword>
<organism evidence="9 10">
    <name type="scientific">Rhodotorula graminis (strain WP1)</name>
    <dbReference type="NCBI Taxonomy" id="578459"/>
    <lineage>
        <taxon>Eukaryota</taxon>
        <taxon>Fungi</taxon>
        <taxon>Dikarya</taxon>
        <taxon>Basidiomycota</taxon>
        <taxon>Pucciniomycotina</taxon>
        <taxon>Microbotryomycetes</taxon>
        <taxon>Sporidiobolales</taxon>
        <taxon>Sporidiobolaceae</taxon>
        <taxon>Rhodotorula</taxon>
    </lineage>
</organism>
<proteinExistence type="inferred from homology"/>
<accession>A0A194SC47</accession>
<evidence type="ECO:0000313" key="9">
    <source>
        <dbReference type="EMBL" id="KPV78177.1"/>
    </source>
</evidence>
<dbReference type="RefSeq" id="XP_018274226.1">
    <property type="nucleotide sequence ID" value="XM_018412592.1"/>
</dbReference>
<evidence type="ECO:0000313" key="10">
    <source>
        <dbReference type="Proteomes" id="UP000053890"/>
    </source>
</evidence>
<dbReference type="AlphaFoldDB" id="A0A194SC47"/>
<dbReference type="OrthoDB" id="5542239at2759"/>
<dbReference type="PANTHER" id="PTHR37799">
    <property type="entry name" value="37S RIBOSOMAL PROTEIN S25, MITOCHONDRIAL"/>
    <property type="match status" value="1"/>
</dbReference>
<comment type="subcellular location">
    <subcellularLocation>
        <location evidence="1">Mitochondrion</location>
    </subcellularLocation>
</comment>